<feature type="non-terminal residue" evidence="3">
    <location>
        <position position="140"/>
    </location>
</feature>
<organism evidence="3">
    <name type="scientific">marine metagenome</name>
    <dbReference type="NCBI Taxonomy" id="408172"/>
    <lineage>
        <taxon>unclassified sequences</taxon>
        <taxon>metagenomes</taxon>
        <taxon>ecological metagenomes</taxon>
    </lineage>
</organism>
<dbReference type="PANTHER" id="PTHR48081">
    <property type="entry name" value="AB HYDROLASE SUPERFAMILY PROTEIN C4A8.06C"/>
    <property type="match status" value="1"/>
</dbReference>
<evidence type="ECO:0000313" key="3">
    <source>
        <dbReference type="EMBL" id="SVC43786.1"/>
    </source>
</evidence>
<proteinExistence type="predicted"/>
<dbReference type="EMBL" id="UINC01091200">
    <property type="protein sequence ID" value="SVC43786.1"/>
    <property type="molecule type" value="Genomic_DNA"/>
</dbReference>
<keyword evidence="1" id="KW-0378">Hydrolase</keyword>
<dbReference type="InterPro" id="IPR029058">
    <property type="entry name" value="AB_hydrolase_fold"/>
</dbReference>
<dbReference type="GO" id="GO:0016787">
    <property type="term" value="F:hydrolase activity"/>
    <property type="evidence" value="ECO:0007669"/>
    <property type="project" value="UniProtKB-KW"/>
</dbReference>
<evidence type="ECO:0000256" key="1">
    <source>
        <dbReference type="ARBA" id="ARBA00022801"/>
    </source>
</evidence>
<dbReference type="InterPro" id="IPR013094">
    <property type="entry name" value="AB_hydrolase_3"/>
</dbReference>
<reference evidence="3" key="1">
    <citation type="submission" date="2018-05" db="EMBL/GenBank/DDBJ databases">
        <authorList>
            <person name="Lanie J.A."/>
            <person name="Ng W.-L."/>
            <person name="Kazmierczak K.M."/>
            <person name="Andrzejewski T.M."/>
            <person name="Davidsen T.M."/>
            <person name="Wayne K.J."/>
            <person name="Tettelin H."/>
            <person name="Glass J.I."/>
            <person name="Rusch D."/>
            <person name="Podicherti R."/>
            <person name="Tsui H.-C.T."/>
            <person name="Winkler M.E."/>
        </authorList>
    </citation>
    <scope>NUCLEOTIDE SEQUENCE</scope>
</reference>
<name>A0A382M4J3_9ZZZZ</name>
<evidence type="ECO:0000259" key="2">
    <source>
        <dbReference type="Pfam" id="PF07859"/>
    </source>
</evidence>
<dbReference type="Pfam" id="PF07859">
    <property type="entry name" value="Abhydrolase_3"/>
    <property type="match status" value="1"/>
</dbReference>
<accession>A0A382M4J3</accession>
<sequence>MILDYDQIDPLLLPALESFPPLDITRDNLSAVREMLAQMPSSPKPEGVIESKATISTDSSELDIYIYRKSDRANQPAVVWIHGGGYIFGSAEDDRSMRIATECDCTVFSVDYRLAPEHPFPAGPEDCYAALRWLMTGKSG</sequence>
<gene>
    <name evidence="3" type="ORF">METZ01_LOCUS296640</name>
</gene>
<dbReference type="Gene3D" id="3.40.50.1820">
    <property type="entry name" value="alpha/beta hydrolase"/>
    <property type="match status" value="1"/>
</dbReference>
<dbReference type="AlphaFoldDB" id="A0A382M4J3"/>
<dbReference type="SUPFAM" id="SSF53474">
    <property type="entry name" value="alpha/beta-Hydrolases"/>
    <property type="match status" value="1"/>
</dbReference>
<feature type="domain" description="Alpha/beta hydrolase fold-3" evidence="2">
    <location>
        <begin position="78"/>
        <end position="136"/>
    </location>
</feature>
<protein>
    <recommendedName>
        <fullName evidence="2">Alpha/beta hydrolase fold-3 domain-containing protein</fullName>
    </recommendedName>
</protein>
<dbReference type="InterPro" id="IPR050300">
    <property type="entry name" value="GDXG_lipolytic_enzyme"/>
</dbReference>